<dbReference type="OrthoDB" id="3183892at2"/>
<reference evidence="1 2" key="1">
    <citation type="submission" date="2010-08" db="EMBL/GenBank/DDBJ databases">
        <authorList>
            <consortium name="US DOE Joint Genome Institute (JGI-PGF)"/>
            <person name="Lucas S."/>
            <person name="Copeland A."/>
            <person name="Lapidus A."/>
            <person name="Cheng J.-F."/>
            <person name="Bruce D."/>
            <person name="Goodwin L."/>
            <person name="Pitluck S."/>
            <person name="Land M.L."/>
            <person name="Hauser L."/>
            <person name="Chang Y.-J."/>
            <person name="Anderson I.J."/>
            <person name="Johnson E."/>
            <person name="Mulhopadhyay B."/>
            <person name="Kyrpides N."/>
            <person name="Woyke T.J."/>
        </authorList>
    </citation>
    <scope>NUCLEOTIDE SEQUENCE [LARGE SCALE GENOMIC DNA]</scope>
    <source>
        <strain evidence="1 2">6</strain>
    </source>
</reference>
<accession>I5ARP3</accession>
<reference evidence="1 2" key="2">
    <citation type="submission" date="2012-02" db="EMBL/GenBank/DDBJ databases">
        <title>Improved High-Quality Draft sequence of Eubacterium cellulosolvens 6.</title>
        <authorList>
            <consortium name="US DOE Joint Genome Institute"/>
            <person name="Lucas S."/>
            <person name="Han J."/>
            <person name="Lapidus A."/>
            <person name="Cheng J.-F."/>
            <person name="Goodwin L."/>
            <person name="Pitluck S."/>
            <person name="Peters L."/>
            <person name="Mikhailova N."/>
            <person name="Gu W."/>
            <person name="Detter J.C."/>
            <person name="Han C."/>
            <person name="Tapia R."/>
            <person name="Land M."/>
            <person name="Hauser L."/>
            <person name="Kyrpides N."/>
            <person name="Ivanova N."/>
            <person name="Pagani I."/>
            <person name="Johnson E."/>
            <person name="Mukhopadhyay B."/>
            <person name="Anderson I."/>
            <person name="Woyke T."/>
        </authorList>
    </citation>
    <scope>NUCLEOTIDE SEQUENCE [LARGE SCALE GENOMIC DNA]</scope>
    <source>
        <strain evidence="1 2">6</strain>
    </source>
</reference>
<evidence type="ECO:0008006" key="3">
    <source>
        <dbReference type="Google" id="ProtNLM"/>
    </source>
</evidence>
<evidence type="ECO:0000313" key="1">
    <source>
        <dbReference type="EMBL" id="EIM56466.1"/>
    </source>
</evidence>
<organism evidence="1 2">
    <name type="scientific">Eubacterium cellulosolvens (strain ATCC 43171 / JCM 9499 / 6)</name>
    <name type="common">Cillobacterium cellulosolvens</name>
    <dbReference type="NCBI Taxonomy" id="633697"/>
    <lineage>
        <taxon>Bacteria</taxon>
        <taxon>Bacillati</taxon>
        <taxon>Bacillota</taxon>
        <taxon>Clostridia</taxon>
        <taxon>Eubacteriales</taxon>
        <taxon>Eubacteriaceae</taxon>
        <taxon>Eubacterium</taxon>
    </lineage>
</organism>
<sequence>MLRVWFGDKENSIYNTSVYFKNQYQDKWITDDFAKRVIKDVDKSIVLDANAIESPVLGVISPEKLSGGVKALLLMKNKPGKVFNASNCGDNCARWLLELGKQQNFTVCLYHIMNFGSKSFDIRILNDKKLVVHNMSEFLDAAEKYLIGGAS</sequence>
<dbReference type="HOGENOM" id="CLU_116627_0_0_9"/>
<dbReference type="eggNOG" id="ENOG502ZCD2">
    <property type="taxonomic scope" value="Bacteria"/>
</dbReference>
<dbReference type="STRING" id="633697.EubceDRAFT1_0627"/>
<keyword evidence="2" id="KW-1185">Reference proteome</keyword>
<dbReference type="Proteomes" id="UP000005753">
    <property type="component" value="Chromosome"/>
</dbReference>
<dbReference type="Pfam" id="PF16163">
    <property type="entry name" value="DUF4869"/>
    <property type="match status" value="1"/>
</dbReference>
<name>I5ARP3_EUBC6</name>
<dbReference type="AlphaFoldDB" id="I5ARP3"/>
<gene>
    <name evidence="1" type="ORF">EubceDRAFT1_0627</name>
</gene>
<evidence type="ECO:0000313" key="2">
    <source>
        <dbReference type="Proteomes" id="UP000005753"/>
    </source>
</evidence>
<dbReference type="EMBL" id="CM001487">
    <property type="protein sequence ID" value="EIM56466.1"/>
    <property type="molecule type" value="Genomic_DNA"/>
</dbReference>
<protein>
    <recommendedName>
        <fullName evidence="3">DUF4869 domain-containing protein</fullName>
    </recommendedName>
</protein>
<proteinExistence type="predicted"/>
<dbReference type="InterPro" id="IPR032360">
    <property type="entry name" value="DUF4869"/>
</dbReference>